<evidence type="ECO:0000313" key="2">
    <source>
        <dbReference type="Proteomes" id="UP000298652"/>
    </source>
</evidence>
<accession>A0A4U6VTK7</accession>
<protein>
    <submittedName>
        <fullName evidence="1">Uncharacterized protein</fullName>
    </submittedName>
</protein>
<reference evidence="1" key="1">
    <citation type="submission" date="2019-03" db="EMBL/GenBank/DDBJ databases">
        <title>WGS assembly of Setaria viridis.</title>
        <authorList>
            <person name="Huang P."/>
            <person name="Jenkins J."/>
            <person name="Grimwood J."/>
            <person name="Barry K."/>
            <person name="Healey A."/>
            <person name="Mamidi S."/>
            <person name="Sreedasyam A."/>
            <person name="Shu S."/>
            <person name="Feldman M."/>
            <person name="Wu J."/>
            <person name="Yu Y."/>
            <person name="Chen C."/>
            <person name="Johnson J."/>
            <person name="Rokhsar D."/>
            <person name="Baxter I."/>
            <person name="Schmutz J."/>
            <person name="Brutnell T."/>
            <person name="Kellogg E."/>
        </authorList>
    </citation>
    <scope>NUCLEOTIDE SEQUENCE [LARGE SCALE GENOMIC DNA]</scope>
</reference>
<gene>
    <name evidence="1" type="ORF">SEVIR_2G220600v2</name>
</gene>
<keyword evidence="2" id="KW-1185">Reference proteome</keyword>
<dbReference type="Gramene" id="TKW33240">
    <property type="protein sequence ID" value="TKW33240"/>
    <property type="gene ID" value="SEVIR_2G220600v2"/>
</dbReference>
<dbReference type="Proteomes" id="UP000298652">
    <property type="component" value="Chromosome 2"/>
</dbReference>
<dbReference type="AlphaFoldDB" id="A0A4U6VTK7"/>
<name>A0A4U6VTK7_SETVI</name>
<sequence>MLVRDTFPTIVPKSSTTPIWNSSTSLSVMVWAAAELDAKNRSIVIQACVTISSVVRVPIDDLFVLRFSSKLVVPTTSLGPLGVLGHNPMDLFLVS</sequence>
<proteinExistence type="predicted"/>
<organism evidence="1 2">
    <name type="scientific">Setaria viridis</name>
    <name type="common">Green bristlegrass</name>
    <name type="synonym">Setaria italica subsp. viridis</name>
    <dbReference type="NCBI Taxonomy" id="4556"/>
    <lineage>
        <taxon>Eukaryota</taxon>
        <taxon>Viridiplantae</taxon>
        <taxon>Streptophyta</taxon>
        <taxon>Embryophyta</taxon>
        <taxon>Tracheophyta</taxon>
        <taxon>Spermatophyta</taxon>
        <taxon>Magnoliopsida</taxon>
        <taxon>Liliopsida</taxon>
        <taxon>Poales</taxon>
        <taxon>Poaceae</taxon>
        <taxon>PACMAD clade</taxon>
        <taxon>Panicoideae</taxon>
        <taxon>Panicodae</taxon>
        <taxon>Paniceae</taxon>
        <taxon>Cenchrinae</taxon>
        <taxon>Setaria</taxon>
    </lineage>
</organism>
<dbReference type="EMBL" id="CM016553">
    <property type="protein sequence ID" value="TKW33240.1"/>
    <property type="molecule type" value="Genomic_DNA"/>
</dbReference>
<evidence type="ECO:0000313" key="1">
    <source>
        <dbReference type="EMBL" id="TKW33240.1"/>
    </source>
</evidence>